<name>A0ABV4TN06_9FLAO</name>
<dbReference type="GO" id="GO:0005524">
    <property type="term" value="F:ATP binding"/>
    <property type="evidence" value="ECO:0007669"/>
    <property type="project" value="UniProtKB-KW"/>
</dbReference>
<keyword evidence="2" id="KW-0067">ATP-binding</keyword>
<evidence type="ECO:0000313" key="3">
    <source>
        <dbReference type="Proteomes" id="UP001574170"/>
    </source>
</evidence>
<dbReference type="Gene3D" id="3.30.950.30">
    <property type="entry name" value="Schlafen, AAA domain"/>
    <property type="match status" value="1"/>
</dbReference>
<dbReference type="InterPro" id="IPR038461">
    <property type="entry name" value="Schlafen_AlbA_2_dom_sf"/>
</dbReference>
<reference evidence="2 3" key="1">
    <citation type="submission" date="2024-04" db="EMBL/GenBank/DDBJ databases">
        <title>New Clade of Flavobacterium.</title>
        <authorList>
            <person name="Matos L."/>
            <person name="Proenca D.N."/>
            <person name="Fransisco R.M."/>
            <person name="Chung A.P."/>
            <person name="Maccario L."/>
            <person name="Sorensen S.J."/>
            <person name="Morais P.V."/>
        </authorList>
    </citation>
    <scope>NUCLEOTIDE SEQUENCE [LARGE SCALE GENOMIC DNA]</scope>
    <source>
        <strain evidence="2 3">FBOR7N2.3</strain>
    </source>
</reference>
<proteinExistence type="predicted"/>
<feature type="domain" description="Schlafen AlbA-2" evidence="1">
    <location>
        <begin position="13"/>
        <end position="149"/>
    </location>
</feature>
<dbReference type="Pfam" id="PF04326">
    <property type="entry name" value="SLFN_AlbA_2"/>
    <property type="match status" value="1"/>
</dbReference>
<accession>A0ABV4TN06</accession>
<dbReference type="RefSeq" id="WP_373391655.1">
    <property type="nucleotide sequence ID" value="NZ_JBCFQJ010000011.1"/>
</dbReference>
<gene>
    <name evidence="2" type="ORF">AAGV33_09045</name>
</gene>
<dbReference type="Proteomes" id="UP001574170">
    <property type="component" value="Unassembled WGS sequence"/>
</dbReference>
<comment type="caution">
    <text evidence="2">The sequence shown here is derived from an EMBL/GenBank/DDBJ whole genome shotgun (WGS) entry which is preliminary data.</text>
</comment>
<protein>
    <submittedName>
        <fullName evidence="2">ATP-binding protein</fullName>
    </submittedName>
</protein>
<dbReference type="EMBL" id="JBCFQK010000011">
    <property type="protein sequence ID" value="MFA9194554.1"/>
    <property type="molecule type" value="Genomic_DNA"/>
</dbReference>
<keyword evidence="3" id="KW-1185">Reference proteome</keyword>
<evidence type="ECO:0000259" key="1">
    <source>
        <dbReference type="Pfam" id="PF04326"/>
    </source>
</evidence>
<organism evidence="2 3">
    <name type="scientific">Flavobacterium magnesitis</name>
    <dbReference type="NCBI Taxonomy" id="3138077"/>
    <lineage>
        <taxon>Bacteria</taxon>
        <taxon>Pseudomonadati</taxon>
        <taxon>Bacteroidota</taxon>
        <taxon>Flavobacteriia</taxon>
        <taxon>Flavobacteriales</taxon>
        <taxon>Flavobacteriaceae</taxon>
        <taxon>Flavobacterium</taxon>
    </lineage>
</organism>
<keyword evidence="2" id="KW-0547">Nucleotide-binding</keyword>
<evidence type="ECO:0000313" key="2">
    <source>
        <dbReference type="EMBL" id="MFA9194554.1"/>
    </source>
</evidence>
<sequence length="333" mass="39262">MQKVIEIIEYENESHKVDFKKTEYILGKDAKKNEILKDFSAFTNHLSDDEKYIIIGIKENQDKTKDIFGIENPTDEAKYRQFINENIEPQINFEYNNFIYKGKTISFFRLSANNNRPYLFKKEIKNPISDKTEFKYGDGFIRVGTSTSKIGRKELDDIIESKKKYKNRQEDIDIVPHIGKPSSEEMDKWNVNYLDLKLINKSNKSIDLDIEIFIKKSEEYTILLEEHFLREIKKAENSQKQKNYFSPINYLDNFVLSNLHIDAEENKTEFIVQRNQLKNKFAITLKQNSVCENVFHQSIIVLEKKSNIIEAKVIIRSDDFTNGAFIKNITFET</sequence>
<dbReference type="InterPro" id="IPR007421">
    <property type="entry name" value="Schlafen_AlbA_2_dom"/>
</dbReference>